<feature type="transmembrane region" description="Helical" evidence="1">
    <location>
        <begin position="114"/>
        <end position="133"/>
    </location>
</feature>
<organism evidence="2 3">
    <name type="scientific">Caerostris extrusa</name>
    <name type="common">Bark spider</name>
    <name type="synonym">Caerostris bankana</name>
    <dbReference type="NCBI Taxonomy" id="172846"/>
    <lineage>
        <taxon>Eukaryota</taxon>
        <taxon>Metazoa</taxon>
        <taxon>Ecdysozoa</taxon>
        <taxon>Arthropoda</taxon>
        <taxon>Chelicerata</taxon>
        <taxon>Arachnida</taxon>
        <taxon>Araneae</taxon>
        <taxon>Araneomorphae</taxon>
        <taxon>Entelegynae</taxon>
        <taxon>Araneoidea</taxon>
        <taxon>Araneidae</taxon>
        <taxon>Caerostris</taxon>
    </lineage>
</organism>
<feature type="transmembrane region" description="Helical" evidence="1">
    <location>
        <begin position="179"/>
        <end position="201"/>
    </location>
</feature>
<sequence length="216" mass="24558">MDGCSKSVLNVTDCSRLDKSQSVIGWVDGKPTGFRFPIVKPFLLKGYKTHTFELGGGTGYCARNSRAIPRQNSWIGFEYAKSVFCLSRGERCNSPSPPDVIPRCLYVTEMRIKIFMVLMITTILFLLTSNFVLSAPVEYESNTDLPAEGELGWKDKFKSMTSNVKRYFGYFMNKMESDLWLSVAITFVSVFILCTLIYVLFTSARFFSRCSRCCRC</sequence>
<dbReference type="Proteomes" id="UP001054945">
    <property type="component" value="Unassembled WGS sequence"/>
</dbReference>
<reference evidence="2 3" key="1">
    <citation type="submission" date="2021-06" db="EMBL/GenBank/DDBJ databases">
        <title>Caerostris extrusa draft genome.</title>
        <authorList>
            <person name="Kono N."/>
            <person name="Arakawa K."/>
        </authorList>
    </citation>
    <scope>NUCLEOTIDE SEQUENCE [LARGE SCALE GENOMIC DNA]</scope>
</reference>
<dbReference type="AlphaFoldDB" id="A0AAV4XUZ3"/>
<evidence type="ECO:0000313" key="2">
    <source>
        <dbReference type="EMBL" id="GIY98876.1"/>
    </source>
</evidence>
<keyword evidence="1" id="KW-0472">Membrane</keyword>
<proteinExistence type="predicted"/>
<evidence type="ECO:0000313" key="3">
    <source>
        <dbReference type="Proteomes" id="UP001054945"/>
    </source>
</evidence>
<evidence type="ECO:0000256" key="1">
    <source>
        <dbReference type="SAM" id="Phobius"/>
    </source>
</evidence>
<keyword evidence="3" id="KW-1185">Reference proteome</keyword>
<keyword evidence="1" id="KW-0812">Transmembrane</keyword>
<accession>A0AAV4XUZ3</accession>
<gene>
    <name evidence="2" type="primary">AVEN_203526_1</name>
    <name evidence="2" type="ORF">CEXT_358161</name>
</gene>
<dbReference type="EMBL" id="BPLR01000980">
    <property type="protein sequence ID" value="GIY98876.1"/>
    <property type="molecule type" value="Genomic_DNA"/>
</dbReference>
<name>A0AAV4XUZ3_CAEEX</name>
<protein>
    <submittedName>
        <fullName evidence="2">Uncharacterized protein</fullName>
    </submittedName>
</protein>
<comment type="caution">
    <text evidence="2">The sequence shown here is derived from an EMBL/GenBank/DDBJ whole genome shotgun (WGS) entry which is preliminary data.</text>
</comment>
<keyword evidence="1" id="KW-1133">Transmembrane helix</keyword>